<name>A0A5B8CKB1_SPHSA</name>
<evidence type="ECO:0000256" key="10">
    <source>
        <dbReference type="ARBA" id="ARBA00023136"/>
    </source>
</evidence>
<dbReference type="SUPFAM" id="SSF56935">
    <property type="entry name" value="Porins"/>
    <property type="match status" value="1"/>
</dbReference>
<evidence type="ECO:0000256" key="5">
    <source>
        <dbReference type="ARBA" id="ARBA00022692"/>
    </source>
</evidence>
<dbReference type="CDD" id="cd01347">
    <property type="entry name" value="ligand_gated_channel"/>
    <property type="match status" value="1"/>
</dbReference>
<gene>
    <name evidence="18" type="ORF">FIL70_21080</name>
</gene>
<evidence type="ECO:0000256" key="1">
    <source>
        <dbReference type="ARBA" id="ARBA00004571"/>
    </source>
</evidence>
<feature type="domain" description="TonB-dependent receptor-like beta-barrel" evidence="16">
    <location>
        <begin position="346"/>
        <end position="746"/>
    </location>
</feature>
<evidence type="ECO:0000256" key="13">
    <source>
        <dbReference type="PROSITE-ProRule" id="PRU10144"/>
    </source>
</evidence>
<evidence type="ECO:0000259" key="16">
    <source>
        <dbReference type="Pfam" id="PF00593"/>
    </source>
</evidence>
<keyword evidence="3 12" id="KW-1134">Transmembrane beta strand</keyword>
<evidence type="ECO:0000256" key="11">
    <source>
        <dbReference type="ARBA" id="ARBA00023237"/>
    </source>
</evidence>
<sequence>MRFPPCGKLRHRGCDQPSFSPQPKSIQRESAQKDKIDGGVIMMKGHYVLALLCGAAVVPAALAQTSDAPAQGAQSSGLGQIEDIVVTASRRSETILKTPIAVSAYSGDKLRAAQTVALTDLVGPNPNIQIGNSYNSANVAIRGIGNGSSINAGSDSGVSIQVDGVYMAQPLLTLSTFLDVARVEVLRGPQGTLFGRNATGGAVNIIPNEPTRDVHYGFDVTAGIDPGRINTAGYVSGPLNASGTLTARLSAQQTYNRGYTKNLATQQTYAPGYSNNLVTTNSPSRLDDANNQSVRGQIKWEPSDSFNARLLVEYQRDHSDGPATFLEGTPDPTQPLPAILVGQSVGSVRKREVNNNEAVRRIEGKNVNLTLNWALGGGDLKAVGSYADTKIHNIQDGDGTDALHTYSDFNNKTHQYYGELLYSSDASKPFTYIVGTNYFHEKLKQDISVPISLLPMPVDLGAKINTTSYAFFGHAQYALTPEAKIFAGVRYTHDKKVDLDDYNSYVGILPRQSTSSSQLTYEVGASYAFSNTLDAYLKYATGYKGGGFSAGGLAPAFDPEKNTNLEAGLKGWFFDRGLQANIAAFHMKYDNLQVNQINGASTQVVNAAKATIYGIEAETVIRPVEALRFEVSGAYLHATFDRFHTGDPARPNLGTVDPDGTRRFDLDGNTLPQAPRYSVSAGGYYEMPISSGKVTLGARYDWKSRLYFSEFNIPVSSQAAVGKLNLSLNYESDDKRITASLFAKNVTNEQVKSNVIVVSALIGSLALSQYQPPRQIGASFGYHF</sequence>
<keyword evidence="7" id="KW-0408">Iron</keyword>
<evidence type="ECO:0000256" key="14">
    <source>
        <dbReference type="RuleBase" id="RU003357"/>
    </source>
</evidence>
<dbReference type="GO" id="GO:0006826">
    <property type="term" value="P:iron ion transport"/>
    <property type="evidence" value="ECO:0007669"/>
    <property type="project" value="UniProtKB-KW"/>
</dbReference>
<keyword evidence="8" id="KW-0406">Ion transport</keyword>
<evidence type="ECO:0000313" key="18">
    <source>
        <dbReference type="EMBL" id="QDC39683.1"/>
    </source>
</evidence>
<dbReference type="PANTHER" id="PTHR32552:SF81">
    <property type="entry name" value="TONB-DEPENDENT OUTER MEMBRANE RECEPTOR"/>
    <property type="match status" value="1"/>
</dbReference>
<dbReference type="Pfam" id="PF00593">
    <property type="entry name" value="TonB_dep_Rec_b-barrel"/>
    <property type="match status" value="1"/>
</dbReference>
<dbReference type="EMBL" id="CP041017">
    <property type="protein sequence ID" value="QDC39683.1"/>
    <property type="molecule type" value="Genomic_DNA"/>
</dbReference>
<keyword evidence="6" id="KW-0732">Signal</keyword>
<feature type="domain" description="TonB-dependent receptor plug" evidence="17">
    <location>
        <begin position="96"/>
        <end position="202"/>
    </location>
</feature>
<feature type="short sequence motif" description="TonB C-terminal box" evidence="13">
    <location>
        <begin position="767"/>
        <end position="784"/>
    </location>
</feature>
<dbReference type="Pfam" id="PF07715">
    <property type="entry name" value="Plug"/>
    <property type="match status" value="1"/>
</dbReference>
<keyword evidence="2 12" id="KW-0813">Transport</keyword>
<evidence type="ECO:0000256" key="6">
    <source>
        <dbReference type="ARBA" id="ARBA00022729"/>
    </source>
</evidence>
<accession>A0A5B8CKB1</accession>
<keyword evidence="9 14" id="KW-0798">TonB box</keyword>
<reference evidence="18 19" key="1">
    <citation type="submission" date="2019-06" db="EMBL/GenBank/DDBJ databases">
        <title>Genome organization and adaptive potential of archetypical organophosphate degarding Sphingobium fuliginis ATCC 27551.</title>
        <authorList>
            <person name="Sarwar A."/>
            <person name="Parthasarathy S."/>
            <person name="Singh C."/>
            <person name="Siddavattam D."/>
        </authorList>
    </citation>
    <scope>NUCLEOTIDE SEQUENCE [LARGE SCALE GENOMIC DNA]</scope>
    <source>
        <strain evidence="18 19">ATCC 27551</strain>
    </source>
</reference>
<evidence type="ECO:0000256" key="12">
    <source>
        <dbReference type="PROSITE-ProRule" id="PRU01360"/>
    </source>
</evidence>
<keyword evidence="11 12" id="KW-0998">Cell outer membrane</keyword>
<dbReference type="GO" id="GO:0009279">
    <property type="term" value="C:cell outer membrane"/>
    <property type="evidence" value="ECO:0007669"/>
    <property type="project" value="UniProtKB-SubCell"/>
</dbReference>
<dbReference type="PROSITE" id="PS52016">
    <property type="entry name" value="TONB_DEPENDENT_REC_3"/>
    <property type="match status" value="1"/>
</dbReference>
<keyword evidence="4" id="KW-0410">Iron transport</keyword>
<dbReference type="PANTHER" id="PTHR32552">
    <property type="entry name" value="FERRICHROME IRON RECEPTOR-RELATED"/>
    <property type="match status" value="1"/>
</dbReference>
<dbReference type="Proteomes" id="UP000311469">
    <property type="component" value="Chromosome cSF2"/>
</dbReference>
<evidence type="ECO:0000256" key="8">
    <source>
        <dbReference type="ARBA" id="ARBA00023065"/>
    </source>
</evidence>
<evidence type="ECO:0000256" key="4">
    <source>
        <dbReference type="ARBA" id="ARBA00022496"/>
    </source>
</evidence>
<evidence type="ECO:0000256" key="15">
    <source>
        <dbReference type="SAM" id="MobiDB-lite"/>
    </source>
</evidence>
<feature type="region of interest" description="Disordered" evidence="15">
    <location>
        <begin position="1"/>
        <end position="32"/>
    </location>
</feature>
<comment type="similarity">
    <text evidence="12 14">Belongs to the TonB-dependent receptor family.</text>
</comment>
<keyword evidence="18" id="KW-0675">Receptor</keyword>
<keyword evidence="10 12" id="KW-0472">Membrane</keyword>
<dbReference type="InterPro" id="IPR000531">
    <property type="entry name" value="Beta-barrel_TonB"/>
</dbReference>
<dbReference type="InterPro" id="IPR010917">
    <property type="entry name" value="TonB_rcpt_CS"/>
</dbReference>
<proteinExistence type="inferred from homology"/>
<protein>
    <submittedName>
        <fullName evidence="18">TonB-dependent receptor</fullName>
    </submittedName>
</protein>
<keyword evidence="5 12" id="KW-0812">Transmembrane</keyword>
<evidence type="ECO:0000256" key="9">
    <source>
        <dbReference type="ARBA" id="ARBA00023077"/>
    </source>
</evidence>
<comment type="subcellular location">
    <subcellularLocation>
        <location evidence="1 12">Cell outer membrane</location>
        <topology evidence="1 12">Multi-pass membrane protein</topology>
    </subcellularLocation>
</comment>
<dbReference type="PROSITE" id="PS01156">
    <property type="entry name" value="TONB_DEPENDENT_REC_2"/>
    <property type="match status" value="1"/>
</dbReference>
<evidence type="ECO:0000313" key="19">
    <source>
        <dbReference type="Proteomes" id="UP000311469"/>
    </source>
</evidence>
<dbReference type="InterPro" id="IPR036942">
    <property type="entry name" value="Beta-barrel_TonB_sf"/>
</dbReference>
<dbReference type="InterPro" id="IPR039426">
    <property type="entry name" value="TonB-dep_rcpt-like"/>
</dbReference>
<organism evidence="18 19">
    <name type="scientific">Sphingobium fuliginis ATCC 27551</name>
    <dbReference type="NCBI Taxonomy" id="1208342"/>
    <lineage>
        <taxon>Bacteria</taxon>
        <taxon>Pseudomonadati</taxon>
        <taxon>Pseudomonadota</taxon>
        <taxon>Alphaproteobacteria</taxon>
        <taxon>Sphingomonadales</taxon>
        <taxon>Sphingomonadaceae</taxon>
        <taxon>Sphingobium</taxon>
    </lineage>
</organism>
<dbReference type="KEGG" id="sufl:FIL70_21080"/>
<evidence type="ECO:0000256" key="2">
    <source>
        <dbReference type="ARBA" id="ARBA00022448"/>
    </source>
</evidence>
<evidence type="ECO:0000256" key="7">
    <source>
        <dbReference type="ARBA" id="ARBA00023004"/>
    </source>
</evidence>
<dbReference type="InterPro" id="IPR012910">
    <property type="entry name" value="Plug_dom"/>
</dbReference>
<evidence type="ECO:0000259" key="17">
    <source>
        <dbReference type="Pfam" id="PF07715"/>
    </source>
</evidence>
<dbReference type="AlphaFoldDB" id="A0A5B8CKB1"/>
<dbReference type="Gene3D" id="2.40.170.20">
    <property type="entry name" value="TonB-dependent receptor, beta-barrel domain"/>
    <property type="match status" value="1"/>
</dbReference>
<evidence type="ECO:0000256" key="3">
    <source>
        <dbReference type="ARBA" id="ARBA00022452"/>
    </source>
</evidence>